<gene>
    <name evidence="3" type="ORF">DM01DRAFT_1377943</name>
</gene>
<dbReference type="Proteomes" id="UP000242146">
    <property type="component" value="Unassembled WGS sequence"/>
</dbReference>
<keyword evidence="4" id="KW-1185">Reference proteome</keyword>
<keyword evidence="1" id="KW-0175">Coiled coil</keyword>
<dbReference type="AlphaFoldDB" id="A0A1X2G5I5"/>
<comment type="caution">
    <text evidence="3">The sequence shown here is derived from an EMBL/GenBank/DDBJ whole genome shotgun (WGS) entry which is preliminary data.</text>
</comment>
<name>A0A1X2G5I5_9FUNG</name>
<organism evidence="3 4">
    <name type="scientific">Hesseltinella vesiculosa</name>
    <dbReference type="NCBI Taxonomy" id="101127"/>
    <lineage>
        <taxon>Eukaryota</taxon>
        <taxon>Fungi</taxon>
        <taxon>Fungi incertae sedis</taxon>
        <taxon>Mucoromycota</taxon>
        <taxon>Mucoromycotina</taxon>
        <taxon>Mucoromycetes</taxon>
        <taxon>Mucorales</taxon>
        <taxon>Cunninghamellaceae</taxon>
        <taxon>Hesseltinella</taxon>
    </lineage>
</organism>
<evidence type="ECO:0000256" key="1">
    <source>
        <dbReference type="SAM" id="Coils"/>
    </source>
</evidence>
<evidence type="ECO:0000313" key="3">
    <source>
        <dbReference type="EMBL" id="ORX45647.1"/>
    </source>
</evidence>
<accession>A0A1X2G5I5</accession>
<evidence type="ECO:0000256" key="2">
    <source>
        <dbReference type="SAM" id="MobiDB-lite"/>
    </source>
</evidence>
<feature type="coiled-coil region" evidence="1">
    <location>
        <begin position="96"/>
        <end position="123"/>
    </location>
</feature>
<feature type="region of interest" description="Disordered" evidence="2">
    <location>
        <begin position="283"/>
        <end position="304"/>
    </location>
</feature>
<evidence type="ECO:0000313" key="4">
    <source>
        <dbReference type="Proteomes" id="UP000242146"/>
    </source>
</evidence>
<dbReference type="EMBL" id="MCGT01000041">
    <property type="protein sequence ID" value="ORX45647.1"/>
    <property type="molecule type" value="Genomic_DNA"/>
</dbReference>
<reference evidence="3 4" key="1">
    <citation type="submission" date="2016-07" db="EMBL/GenBank/DDBJ databases">
        <title>Pervasive Adenine N6-methylation of Active Genes in Fungi.</title>
        <authorList>
            <consortium name="DOE Joint Genome Institute"/>
            <person name="Mondo S.J."/>
            <person name="Dannebaum R.O."/>
            <person name="Kuo R.C."/>
            <person name="Labutti K."/>
            <person name="Haridas S."/>
            <person name="Kuo A."/>
            <person name="Salamov A."/>
            <person name="Ahrendt S.R."/>
            <person name="Lipzen A."/>
            <person name="Sullivan W."/>
            <person name="Andreopoulos W.B."/>
            <person name="Clum A."/>
            <person name="Lindquist E."/>
            <person name="Daum C."/>
            <person name="Ramamoorthy G.K."/>
            <person name="Gryganskyi A."/>
            <person name="Culley D."/>
            <person name="Magnuson J.K."/>
            <person name="James T.Y."/>
            <person name="O'Malley M.A."/>
            <person name="Stajich J.E."/>
            <person name="Spatafora J.W."/>
            <person name="Visel A."/>
            <person name="Grigoriev I.V."/>
        </authorList>
    </citation>
    <scope>NUCLEOTIDE SEQUENCE [LARGE SCALE GENOMIC DNA]</scope>
    <source>
        <strain evidence="3 4">NRRL 3301</strain>
    </source>
</reference>
<protein>
    <submittedName>
        <fullName evidence="3">Uncharacterized protein</fullName>
    </submittedName>
</protein>
<proteinExistence type="predicted"/>
<sequence>MGSRMIASFPIIIGRLSPSSTTYTTSNPAWSNVARQCLPFSSVIGIPKALHTASSLLYIFDFENLTSKRMERYKLDKTGQQGEKKVTEQRTHLQVRQNVQEQLQALDEDRQAAIRTLQDIESRIGERSTQLRQIDQVLNEEASYITALSQRYREVMPEEQVLRFDLAAANDLDRWATSLPAEDLTFTAAFFHSYLCFTRAFVDITTITYRWRLPTVYYEAFFPHWNQFVRDQPNITYHPNGHPGMEFQEKVKKFIRFSLAITHLKDPHIGWLVDDSYTSLTGRPSHPKDQGVVPSGSTSSNVPNVSAEDDIAKALTLTMLLTALIFASEYATRIQYLFDRHPLFFGFCGFQHPVDRFNAYRERQRAVAYVASVLAGLSK</sequence>
<feature type="compositionally biased region" description="Polar residues" evidence="2">
    <location>
        <begin position="295"/>
        <end position="304"/>
    </location>
</feature>